<keyword evidence="4" id="KW-1185">Reference proteome</keyword>
<dbReference type="RefSeq" id="WP_259094438.1">
    <property type="nucleotide sequence ID" value="NZ_BAAAZC010000018.1"/>
</dbReference>
<proteinExistence type="predicted"/>
<gene>
    <name evidence="3" type="ORF">GCM10022210_24370</name>
</gene>
<name>A0ABP7Q0X1_9SPHI</name>
<feature type="domain" description="Protochlamydia outer membrane protein" evidence="2">
    <location>
        <begin position="31"/>
        <end position="292"/>
    </location>
</feature>
<keyword evidence="1" id="KW-0732">Signal</keyword>
<comment type="caution">
    <text evidence="3">The sequence shown here is derived from an EMBL/GenBank/DDBJ whole genome shotgun (WGS) entry which is preliminary data.</text>
</comment>
<feature type="chain" id="PRO_5046457616" description="Protochlamydia outer membrane protein domain-containing protein" evidence="1">
    <location>
        <begin position="21"/>
        <end position="296"/>
    </location>
</feature>
<evidence type="ECO:0000256" key="1">
    <source>
        <dbReference type="SAM" id="SignalP"/>
    </source>
</evidence>
<dbReference type="InterPro" id="IPR020080">
    <property type="entry name" value="OM_adhesin/peptidase_omptin"/>
</dbReference>
<evidence type="ECO:0000259" key="2">
    <source>
        <dbReference type="Pfam" id="PF17251"/>
    </source>
</evidence>
<dbReference type="SUPFAM" id="SSF69917">
    <property type="entry name" value="OMPT-like"/>
    <property type="match status" value="1"/>
</dbReference>
<dbReference type="InterPro" id="IPR053724">
    <property type="entry name" value="OMP_A26_sf"/>
</dbReference>
<dbReference type="EMBL" id="BAAAZC010000018">
    <property type="protein sequence ID" value="GAA3973276.1"/>
    <property type="molecule type" value="Genomic_DNA"/>
</dbReference>
<reference evidence="4" key="1">
    <citation type="journal article" date="2019" name="Int. J. Syst. Evol. Microbiol.">
        <title>The Global Catalogue of Microorganisms (GCM) 10K type strain sequencing project: providing services to taxonomists for standard genome sequencing and annotation.</title>
        <authorList>
            <consortium name="The Broad Institute Genomics Platform"/>
            <consortium name="The Broad Institute Genome Sequencing Center for Infectious Disease"/>
            <person name="Wu L."/>
            <person name="Ma J."/>
        </authorList>
    </citation>
    <scope>NUCLEOTIDE SEQUENCE [LARGE SCALE GENOMIC DNA]</scope>
    <source>
        <strain evidence="4">JCM 16601</strain>
    </source>
</reference>
<feature type="signal peptide" evidence="1">
    <location>
        <begin position="1"/>
        <end position="20"/>
    </location>
</feature>
<dbReference type="Pfam" id="PF17251">
    <property type="entry name" value="Pom"/>
    <property type="match status" value="1"/>
</dbReference>
<accession>A0ABP7Q0X1</accession>
<evidence type="ECO:0000313" key="3">
    <source>
        <dbReference type="EMBL" id="GAA3973276.1"/>
    </source>
</evidence>
<dbReference type="InterPro" id="IPR035163">
    <property type="entry name" value="Pom"/>
</dbReference>
<dbReference type="Proteomes" id="UP001500742">
    <property type="component" value="Unassembled WGS sequence"/>
</dbReference>
<organism evidence="3 4">
    <name type="scientific">Mucilaginibacter dorajii</name>
    <dbReference type="NCBI Taxonomy" id="692994"/>
    <lineage>
        <taxon>Bacteria</taxon>
        <taxon>Pseudomonadati</taxon>
        <taxon>Bacteroidota</taxon>
        <taxon>Sphingobacteriia</taxon>
        <taxon>Sphingobacteriales</taxon>
        <taxon>Sphingobacteriaceae</taxon>
        <taxon>Mucilaginibacter</taxon>
    </lineage>
</organism>
<sequence length="296" mass="33104">MKKFTGFLMLMFCGIGILHAQSVDQKLQVAVSTGYQQENFHWSISGNISGQNPNVLSELKWMKVGGQNVAASASYNFYKGFAVYADYSRQFISTGTVNDSDYGSDNRTNRTYNETFNANKGNTRLWHLGAGYVIFNNDRFSLTPYVGYSESKENLRLLGSPNSNPDLNSSYTPYWKGGFLKINSTIKLVNKLAFKADVTYHQLGYTSNGNWNLITSFQHPVSYHHNANGYGINVGGKLNYNIMPHLAVYVGGTYFNWQTGNGTDQLYLNSGEVDKTQLNEVVRNGFEVYGGLSISY</sequence>
<evidence type="ECO:0000313" key="4">
    <source>
        <dbReference type="Proteomes" id="UP001500742"/>
    </source>
</evidence>
<dbReference type="Gene3D" id="2.40.128.90">
    <property type="entry name" value="OMPT-like"/>
    <property type="match status" value="1"/>
</dbReference>
<protein>
    <recommendedName>
        <fullName evidence="2">Protochlamydia outer membrane protein domain-containing protein</fullName>
    </recommendedName>
</protein>